<comment type="caution">
    <text evidence="8">The sequence shown here is derived from an EMBL/GenBank/DDBJ whole genome shotgun (WGS) entry which is preliminary data.</text>
</comment>
<evidence type="ECO:0000259" key="7">
    <source>
        <dbReference type="Pfam" id="PF00759"/>
    </source>
</evidence>
<evidence type="ECO:0000256" key="6">
    <source>
        <dbReference type="ARBA" id="ARBA00023326"/>
    </source>
</evidence>
<evidence type="ECO:0000256" key="4">
    <source>
        <dbReference type="ARBA" id="ARBA00023001"/>
    </source>
</evidence>
<keyword evidence="9" id="KW-1185">Reference proteome</keyword>
<proteinExistence type="inferred from homology"/>
<evidence type="ECO:0000256" key="1">
    <source>
        <dbReference type="ARBA" id="ARBA00000966"/>
    </source>
</evidence>
<keyword evidence="6" id="KW-0624">Polysaccharide degradation</keyword>
<reference evidence="8 9" key="1">
    <citation type="submission" date="2015-10" db="EMBL/GenBank/DDBJ databases">
        <title>Genome analyses suggest a sexual origin of heterokaryosis in a supposedly ancient asexual fungus.</title>
        <authorList>
            <person name="Ropars J."/>
            <person name="Sedzielewska K."/>
            <person name="Noel J."/>
            <person name="Charron P."/>
            <person name="Farinelli L."/>
            <person name="Marton T."/>
            <person name="Kruger M."/>
            <person name="Pelin A."/>
            <person name="Brachmann A."/>
            <person name="Corradi N."/>
        </authorList>
    </citation>
    <scope>NUCLEOTIDE SEQUENCE [LARGE SCALE GENOMIC DNA]</scope>
    <source>
        <strain evidence="8 9">A4</strain>
    </source>
</reference>
<name>A0A2I1FWN8_9GLOM</name>
<evidence type="ECO:0000256" key="2">
    <source>
        <dbReference type="ARBA" id="ARBA00007072"/>
    </source>
</evidence>
<dbReference type="Gene3D" id="1.50.10.10">
    <property type="match status" value="1"/>
</dbReference>
<feature type="domain" description="Glycoside hydrolase family 9" evidence="7">
    <location>
        <begin position="7"/>
        <end position="50"/>
    </location>
</feature>
<dbReference type="AlphaFoldDB" id="A0A2I1FWN8"/>
<keyword evidence="5" id="KW-0119">Carbohydrate metabolism</keyword>
<dbReference type="InterPro" id="IPR001701">
    <property type="entry name" value="Glyco_hydro_9"/>
</dbReference>
<accession>A0A2I1FWN8</accession>
<comment type="catalytic activity">
    <reaction evidence="1">
        <text>Endohydrolysis of (1-&gt;4)-beta-D-glucosidic linkages in cellulose, lichenin and cereal beta-D-glucans.</text>
        <dbReference type="EC" id="3.2.1.4"/>
    </reaction>
</comment>
<evidence type="ECO:0000313" key="9">
    <source>
        <dbReference type="Proteomes" id="UP000234323"/>
    </source>
</evidence>
<evidence type="ECO:0000256" key="3">
    <source>
        <dbReference type="ARBA" id="ARBA00012601"/>
    </source>
</evidence>
<sequence>MDSQYQHPKLLSEAAAAMAAASLFFKDKVQDIDYSNTLYLHAQQLYDFASINHLPDKQHLICV</sequence>
<gene>
    <name evidence="8" type="ORF">RhiirA4_451869</name>
</gene>
<dbReference type="Proteomes" id="UP000234323">
    <property type="component" value="Unassembled WGS sequence"/>
</dbReference>
<dbReference type="EC" id="3.2.1.4" evidence="3"/>
<dbReference type="InterPro" id="IPR008928">
    <property type="entry name" value="6-hairpin_glycosidase_sf"/>
</dbReference>
<dbReference type="EMBL" id="LLXI01000041">
    <property type="protein sequence ID" value="PKY38802.1"/>
    <property type="molecule type" value="Genomic_DNA"/>
</dbReference>
<dbReference type="Pfam" id="PF00759">
    <property type="entry name" value="Glyco_hydro_9"/>
    <property type="match status" value="1"/>
</dbReference>
<dbReference type="SUPFAM" id="SSF48208">
    <property type="entry name" value="Six-hairpin glycosidases"/>
    <property type="match status" value="1"/>
</dbReference>
<comment type="similarity">
    <text evidence="2">Belongs to the glycosyl hydrolase 9 (cellulase E) family.</text>
</comment>
<keyword evidence="4" id="KW-0136">Cellulose degradation</keyword>
<organism evidence="8 9">
    <name type="scientific">Rhizophagus irregularis</name>
    <dbReference type="NCBI Taxonomy" id="588596"/>
    <lineage>
        <taxon>Eukaryota</taxon>
        <taxon>Fungi</taxon>
        <taxon>Fungi incertae sedis</taxon>
        <taxon>Mucoromycota</taxon>
        <taxon>Glomeromycotina</taxon>
        <taxon>Glomeromycetes</taxon>
        <taxon>Glomerales</taxon>
        <taxon>Glomeraceae</taxon>
        <taxon>Rhizophagus</taxon>
    </lineage>
</organism>
<protein>
    <recommendedName>
        <fullName evidence="3">cellulase</fullName>
        <ecNumber evidence="3">3.2.1.4</ecNumber>
    </recommendedName>
</protein>
<dbReference type="InterPro" id="IPR012341">
    <property type="entry name" value="6hp_glycosidase-like_sf"/>
</dbReference>
<dbReference type="GO" id="GO:0008810">
    <property type="term" value="F:cellulase activity"/>
    <property type="evidence" value="ECO:0007669"/>
    <property type="project" value="UniProtKB-EC"/>
</dbReference>
<dbReference type="GO" id="GO:0030245">
    <property type="term" value="P:cellulose catabolic process"/>
    <property type="evidence" value="ECO:0007669"/>
    <property type="project" value="UniProtKB-KW"/>
</dbReference>
<evidence type="ECO:0000256" key="5">
    <source>
        <dbReference type="ARBA" id="ARBA00023277"/>
    </source>
</evidence>
<evidence type="ECO:0000313" key="8">
    <source>
        <dbReference type="EMBL" id="PKY38802.1"/>
    </source>
</evidence>